<protein>
    <submittedName>
        <fullName evidence="1">Uncharacterized protein</fullName>
    </submittedName>
</protein>
<keyword evidence="2" id="KW-1185">Reference proteome</keyword>
<comment type="caution">
    <text evidence="1">The sequence shown here is derived from an EMBL/GenBank/DDBJ whole genome shotgun (WGS) entry which is preliminary data.</text>
</comment>
<evidence type="ECO:0000313" key="1">
    <source>
        <dbReference type="EMBL" id="GGI25688.1"/>
    </source>
</evidence>
<organism evidence="1 2">
    <name type="scientific">Pedobacter mendelii</name>
    <dbReference type="NCBI Taxonomy" id="1908240"/>
    <lineage>
        <taxon>Bacteria</taxon>
        <taxon>Pseudomonadati</taxon>
        <taxon>Bacteroidota</taxon>
        <taxon>Sphingobacteriia</taxon>
        <taxon>Sphingobacteriales</taxon>
        <taxon>Sphingobacteriaceae</taxon>
        <taxon>Pedobacter</taxon>
    </lineage>
</organism>
<gene>
    <name evidence="1" type="ORF">GCM10008119_18920</name>
</gene>
<reference evidence="2" key="1">
    <citation type="journal article" date="2019" name="Int. J. Syst. Evol. Microbiol.">
        <title>The Global Catalogue of Microorganisms (GCM) 10K type strain sequencing project: providing services to taxonomists for standard genome sequencing and annotation.</title>
        <authorList>
            <consortium name="The Broad Institute Genomics Platform"/>
            <consortium name="The Broad Institute Genome Sequencing Center for Infectious Disease"/>
            <person name="Wu L."/>
            <person name="Ma J."/>
        </authorList>
    </citation>
    <scope>NUCLEOTIDE SEQUENCE [LARGE SCALE GENOMIC DNA]</scope>
    <source>
        <strain evidence="2">CCM 8939</strain>
    </source>
</reference>
<dbReference type="Proteomes" id="UP000645390">
    <property type="component" value="Unassembled WGS sequence"/>
</dbReference>
<accession>A0ABQ2BGS8</accession>
<evidence type="ECO:0000313" key="2">
    <source>
        <dbReference type="Proteomes" id="UP000645390"/>
    </source>
</evidence>
<dbReference type="EMBL" id="BMDJ01000004">
    <property type="protein sequence ID" value="GGI25688.1"/>
    <property type="molecule type" value="Genomic_DNA"/>
</dbReference>
<proteinExistence type="predicted"/>
<sequence length="61" mass="7355">MTKYQTIGLRFPERFFNHLYRSFALKAFLFDSAIFMQNIRIFSEVPILLVKSDTLYLNIKF</sequence>
<name>A0ABQ2BGS8_9SPHI</name>